<protein>
    <submittedName>
        <fullName evidence="1">Uncharacterized protein</fullName>
    </submittedName>
</protein>
<dbReference type="Proteomes" id="UP001057375">
    <property type="component" value="Unassembled WGS sequence"/>
</dbReference>
<dbReference type="EMBL" id="BQXS01010993">
    <property type="protein sequence ID" value="GKT35458.1"/>
    <property type="molecule type" value="Genomic_DNA"/>
</dbReference>
<accession>A0ABQ5KUY3</accession>
<organism evidence="1 2">
    <name type="scientific">Aduncisulcus paluster</name>
    <dbReference type="NCBI Taxonomy" id="2918883"/>
    <lineage>
        <taxon>Eukaryota</taxon>
        <taxon>Metamonada</taxon>
        <taxon>Carpediemonas-like organisms</taxon>
        <taxon>Aduncisulcus</taxon>
    </lineage>
</organism>
<evidence type="ECO:0000313" key="2">
    <source>
        <dbReference type="Proteomes" id="UP001057375"/>
    </source>
</evidence>
<reference evidence="1" key="1">
    <citation type="submission" date="2022-03" db="EMBL/GenBank/DDBJ databases">
        <title>Draft genome sequence of Aduncisulcus paluster, a free-living microaerophilic Fornicata.</title>
        <authorList>
            <person name="Yuyama I."/>
            <person name="Kume K."/>
            <person name="Tamura T."/>
            <person name="Inagaki Y."/>
            <person name="Hashimoto T."/>
        </authorList>
    </citation>
    <scope>NUCLEOTIDE SEQUENCE</scope>
    <source>
        <strain evidence="1">NY0171</strain>
    </source>
</reference>
<comment type="caution">
    <text evidence="1">The sequence shown here is derived from an EMBL/GenBank/DDBJ whole genome shotgun (WGS) entry which is preliminary data.</text>
</comment>
<gene>
    <name evidence="1" type="ORF">ADUPG1_008616</name>
</gene>
<sequence>MASKKTEKRRKYQRKKDIAVAKEIVEKLLNPEQKDKRGRKKKIVKLLEKLPDSIFPPQNIVATIHVKNHIIAISSKDPSLHKLYEFGKPIKLDPINESSSICCVCGKLGKCWKKMEYGERKRICGSLKCYSTL</sequence>
<keyword evidence="2" id="KW-1185">Reference proteome</keyword>
<evidence type="ECO:0000313" key="1">
    <source>
        <dbReference type="EMBL" id="GKT35458.1"/>
    </source>
</evidence>
<name>A0ABQ5KUY3_9EUKA</name>
<proteinExistence type="predicted"/>